<evidence type="ECO:0000313" key="1">
    <source>
        <dbReference type="EMBL" id="MCA9392462.1"/>
    </source>
</evidence>
<name>A0A955LKK6_UNCKA</name>
<dbReference type="Proteomes" id="UP000751518">
    <property type="component" value="Unassembled WGS sequence"/>
</dbReference>
<organism evidence="1 2">
    <name type="scientific">candidate division WWE3 bacterium</name>
    <dbReference type="NCBI Taxonomy" id="2053526"/>
    <lineage>
        <taxon>Bacteria</taxon>
        <taxon>Katanobacteria</taxon>
    </lineage>
</organism>
<dbReference type="EMBL" id="JAGQKZ010000057">
    <property type="protein sequence ID" value="MCA9392462.1"/>
    <property type="molecule type" value="Genomic_DNA"/>
</dbReference>
<sequence length="67" mass="7554">MFSSEEELVFKEFSTTFQERIVLVVDIQKLIENLLQTSRVGANDYANYAAVILAGSSFKSLVSAYDR</sequence>
<dbReference type="AlphaFoldDB" id="A0A955LKK6"/>
<feature type="non-terminal residue" evidence="1">
    <location>
        <position position="67"/>
    </location>
</feature>
<comment type="caution">
    <text evidence="1">The sequence shown here is derived from an EMBL/GenBank/DDBJ whole genome shotgun (WGS) entry which is preliminary data.</text>
</comment>
<reference evidence="1" key="1">
    <citation type="submission" date="2020-04" db="EMBL/GenBank/DDBJ databases">
        <authorList>
            <person name="Zhang T."/>
        </authorList>
    </citation>
    <scope>NUCLEOTIDE SEQUENCE</scope>
    <source>
        <strain evidence="1">HKST-UBA03</strain>
    </source>
</reference>
<evidence type="ECO:0000313" key="2">
    <source>
        <dbReference type="Proteomes" id="UP000751518"/>
    </source>
</evidence>
<reference evidence="1" key="2">
    <citation type="journal article" date="2021" name="Microbiome">
        <title>Successional dynamics and alternative stable states in a saline activated sludge microbial community over 9 years.</title>
        <authorList>
            <person name="Wang Y."/>
            <person name="Ye J."/>
            <person name="Ju F."/>
            <person name="Liu L."/>
            <person name="Boyd J.A."/>
            <person name="Deng Y."/>
            <person name="Parks D.H."/>
            <person name="Jiang X."/>
            <person name="Yin X."/>
            <person name="Woodcroft B.J."/>
            <person name="Tyson G.W."/>
            <person name="Hugenholtz P."/>
            <person name="Polz M.F."/>
            <person name="Zhang T."/>
        </authorList>
    </citation>
    <scope>NUCLEOTIDE SEQUENCE</scope>
    <source>
        <strain evidence="1">HKST-UBA03</strain>
    </source>
</reference>
<gene>
    <name evidence="1" type="ORF">KC614_04695</name>
</gene>
<protein>
    <submittedName>
        <fullName evidence="1">Uncharacterized protein</fullName>
    </submittedName>
</protein>
<accession>A0A955LKK6</accession>
<proteinExistence type="predicted"/>